<name>A0A3B3CHC2_ORYME</name>
<dbReference type="PROSITE" id="PS00028">
    <property type="entry name" value="ZINC_FINGER_C2H2_1"/>
    <property type="match status" value="3"/>
</dbReference>
<dbReference type="GeneTree" id="ENSGT01150000286977"/>
<evidence type="ECO:0000256" key="8">
    <source>
        <dbReference type="ARBA" id="ARBA00023125"/>
    </source>
</evidence>
<sequence>NALVFFFTFIAGQTVITVSNTDIAYLRLFSEQLDLKEESDTLMEITIYEENEKTEADLNKYRSHVQNVDSSHMSVFRCDSDVRKHFKEAILGKKYKQSPKEKSLSSVKSDEGTRITHNMTLHARAESDDGPHVCEECNKSFSYKSRLRLHMITHTGQKPFSCKNCDKSFRQISDLTKHMRTHTGEKPFSCKECDKSFIQISDVNKHMRTHTGEKSVKGTSPRRSPRLGQQQSPLHSCEAAVQDSSRPSKGENHGNDPRPSRQALI</sequence>
<dbReference type="GO" id="GO:0008270">
    <property type="term" value="F:zinc ion binding"/>
    <property type="evidence" value="ECO:0007669"/>
    <property type="project" value="UniProtKB-KW"/>
</dbReference>
<evidence type="ECO:0000256" key="5">
    <source>
        <dbReference type="ARBA" id="ARBA00022771"/>
    </source>
</evidence>
<protein>
    <recommendedName>
        <fullName evidence="14">C2H2-type domain-containing protein</fullName>
    </recommendedName>
</protein>
<dbReference type="GO" id="GO:0003700">
    <property type="term" value="F:DNA-binding transcription factor activity"/>
    <property type="evidence" value="ECO:0007669"/>
    <property type="project" value="TreeGrafter"/>
</dbReference>
<evidence type="ECO:0000256" key="10">
    <source>
        <dbReference type="ARBA" id="ARBA00023242"/>
    </source>
</evidence>
<evidence type="ECO:0000256" key="7">
    <source>
        <dbReference type="ARBA" id="ARBA00023015"/>
    </source>
</evidence>
<dbReference type="GO" id="GO:0000978">
    <property type="term" value="F:RNA polymerase II cis-regulatory region sequence-specific DNA binding"/>
    <property type="evidence" value="ECO:0007669"/>
    <property type="project" value="TreeGrafter"/>
</dbReference>
<keyword evidence="7" id="KW-0805">Transcription regulation</keyword>
<feature type="signal peptide" evidence="13">
    <location>
        <begin position="1"/>
        <end position="17"/>
    </location>
</feature>
<dbReference type="InterPro" id="IPR013087">
    <property type="entry name" value="Znf_C2H2_type"/>
</dbReference>
<dbReference type="GO" id="GO:0006357">
    <property type="term" value="P:regulation of transcription by RNA polymerase II"/>
    <property type="evidence" value="ECO:0007669"/>
    <property type="project" value="TreeGrafter"/>
</dbReference>
<dbReference type="PANTHER" id="PTHR45993">
    <property type="entry name" value="B-CELL LYMPHOMA/LEUKEMIA 11"/>
    <property type="match status" value="1"/>
</dbReference>
<keyword evidence="3" id="KW-0479">Metal-binding</keyword>
<evidence type="ECO:0000256" key="3">
    <source>
        <dbReference type="ARBA" id="ARBA00022723"/>
    </source>
</evidence>
<dbReference type="Gene3D" id="3.30.160.60">
    <property type="entry name" value="Classic Zinc Finger"/>
    <property type="match status" value="3"/>
</dbReference>
<feature type="region of interest" description="Disordered" evidence="12">
    <location>
        <begin position="204"/>
        <end position="265"/>
    </location>
</feature>
<dbReference type="AlphaFoldDB" id="A0A3B3CHC2"/>
<proteinExistence type="inferred from homology"/>
<evidence type="ECO:0000256" key="4">
    <source>
        <dbReference type="ARBA" id="ARBA00022737"/>
    </source>
</evidence>
<comment type="similarity">
    <text evidence="2">Belongs to the krueppel C2H2-type zinc-finger protein family.</text>
</comment>
<evidence type="ECO:0000256" key="13">
    <source>
        <dbReference type="SAM" id="SignalP"/>
    </source>
</evidence>
<evidence type="ECO:0000313" key="16">
    <source>
        <dbReference type="Proteomes" id="UP000261560"/>
    </source>
</evidence>
<dbReference type="InterPro" id="IPR036236">
    <property type="entry name" value="Znf_C2H2_sf"/>
</dbReference>
<keyword evidence="9" id="KW-0804">Transcription</keyword>
<dbReference type="PROSITE" id="PS50157">
    <property type="entry name" value="ZINC_FINGER_C2H2_2"/>
    <property type="match status" value="3"/>
</dbReference>
<reference evidence="15" key="2">
    <citation type="submission" date="2025-09" db="UniProtKB">
        <authorList>
            <consortium name="Ensembl"/>
        </authorList>
    </citation>
    <scope>IDENTIFICATION</scope>
</reference>
<dbReference type="GO" id="GO:0005634">
    <property type="term" value="C:nucleus"/>
    <property type="evidence" value="ECO:0007669"/>
    <property type="project" value="UniProtKB-SubCell"/>
</dbReference>
<evidence type="ECO:0000256" key="2">
    <source>
        <dbReference type="ARBA" id="ARBA00006991"/>
    </source>
</evidence>
<dbReference type="FunFam" id="3.30.160.60:FF:002324">
    <property type="entry name" value="Uncharacterized protein"/>
    <property type="match status" value="2"/>
</dbReference>
<evidence type="ECO:0000256" key="1">
    <source>
        <dbReference type="ARBA" id="ARBA00004123"/>
    </source>
</evidence>
<dbReference type="SUPFAM" id="SSF57667">
    <property type="entry name" value="beta-beta-alpha zinc fingers"/>
    <property type="match status" value="2"/>
</dbReference>
<dbReference type="PANTHER" id="PTHR45993:SF10">
    <property type="entry name" value="ZINC FINGER PROTEIN 208 ISOFORM X1-RELATED"/>
    <property type="match status" value="1"/>
</dbReference>
<feature type="chain" id="PRO_5017226633" description="C2H2-type domain-containing protein" evidence="13">
    <location>
        <begin position="18"/>
        <end position="265"/>
    </location>
</feature>
<keyword evidence="6" id="KW-0862">Zinc</keyword>
<dbReference type="SMART" id="SM00355">
    <property type="entry name" value="ZnF_C2H2"/>
    <property type="match status" value="3"/>
</dbReference>
<evidence type="ECO:0000313" key="15">
    <source>
        <dbReference type="Ensembl" id="ENSOMEP00000017293.1"/>
    </source>
</evidence>
<feature type="domain" description="C2H2-type" evidence="14">
    <location>
        <begin position="132"/>
        <end position="159"/>
    </location>
</feature>
<evidence type="ECO:0000256" key="6">
    <source>
        <dbReference type="ARBA" id="ARBA00022833"/>
    </source>
</evidence>
<dbReference type="FunFam" id="3.30.160.60:FF:000770">
    <property type="entry name" value="zinc finger protein 16"/>
    <property type="match status" value="1"/>
</dbReference>
<organism evidence="15 16">
    <name type="scientific">Oryzias melastigma</name>
    <name type="common">Marine medaka</name>
    <dbReference type="NCBI Taxonomy" id="30732"/>
    <lineage>
        <taxon>Eukaryota</taxon>
        <taxon>Metazoa</taxon>
        <taxon>Chordata</taxon>
        <taxon>Craniata</taxon>
        <taxon>Vertebrata</taxon>
        <taxon>Euteleostomi</taxon>
        <taxon>Actinopterygii</taxon>
        <taxon>Neopterygii</taxon>
        <taxon>Teleostei</taxon>
        <taxon>Neoteleostei</taxon>
        <taxon>Acanthomorphata</taxon>
        <taxon>Ovalentaria</taxon>
        <taxon>Atherinomorphae</taxon>
        <taxon>Beloniformes</taxon>
        <taxon>Adrianichthyidae</taxon>
        <taxon>Oryziinae</taxon>
        <taxon>Oryzias</taxon>
    </lineage>
</organism>
<evidence type="ECO:0000256" key="9">
    <source>
        <dbReference type="ARBA" id="ARBA00023163"/>
    </source>
</evidence>
<dbReference type="Ensembl" id="ENSOMET00000025991.1">
    <property type="protein sequence ID" value="ENSOMEP00000017293.1"/>
    <property type="gene ID" value="ENSOMEG00000019049.1"/>
</dbReference>
<keyword evidence="5 11" id="KW-0863">Zinc-finger</keyword>
<feature type="compositionally biased region" description="Polar residues" evidence="12">
    <location>
        <begin position="217"/>
        <end position="234"/>
    </location>
</feature>
<dbReference type="Proteomes" id="UP000261560">
    <property type="component" value="Unplaced"/>
</dbReference>
<keyword evidence="8" id="KW-0238">DNA-binding</keyword>
<dbReference type="InterPro" id="IPR051497">
    <property type="entry name" value="Dev/Hematopoietic_TF"/>
</dbReference>
<comment type="subcellular location">
    <subcellularLocation>
        <location evidence="1">Nucleus</location>
    </subcellularLocation>
</comment>
<accession>A0A3B3CHC2</accession>
<keyword evidence="10" id="KW-0539">Nucleus</keyword>
<evidence type="ECO:0000256" key="11">
    <source>
        <dbReference type="PROSITE-ProRule" id="PRU00042"/>
    </source>
</evidence>
<reference evidence="15" key="1">
    <citation type="submission" date="2025-08" db="UniProtKB">
        <authorList>
            <consortium name="Ensembl"/>
        </authorList>
    </citation>
    <scope>IDENTIFICATION</scope>
</reference>
<evidence type="ECO:0000259" key="14">
    <source>
        <dbReference type="PROSITE" id="PS50157"/>
    </source>
</evidence>
<dbReference type="Pfam" id="PF00096">
    <property type="entry name" value="zf-C2H2"/>
    <property type="match status" value="3"/>
</dbReference>
<keyword evidence="4" id="KW-0677">Repeat</keyword>
<feature type="domain" description="C2H2-type" evidence="14">
    <location>
        <begin position="160"/>
        <end position="187"/>
    </location>
</feature>
<evidence type="ECO:0000256" key="12">
    <source>
        <dbReference type="SAM" id="MobiDB-lite"/>
    </source>
</evidence>
<keyword evidence="13" id="KW-0732">Signal</keyword>
<feature type="domain" description="C2H2-type" evidence="14">
    <location>
        <begin position="188"/>
        <end position="215"/>
    </location>
</feature>
<feature type="compositionally biased region" description="Basic and acidic residues" evidence="12">
    <location>
        <begin position="246"/>
        <end position="259"/>
    </location>
</feature>
<keyword evidence="16" id="KW-1185">Reference proteome</keyword>